<gene>
    <name evidence="2" type="ORF">RQX22_15865</name>
</gene>
<dbReference type="NCBIfam" id="NF033611">
    <property type="entry name" value="SAVED"/>
    <property type="match status" value="1"/>
</dbReference>
<accession>A0ABU3QAP2</accession>
<proteinExistence type="predicted"/>
<evidence type="ECO:0000313" key="2">
    <source>
        <dbReference type="EMBL" id="MDT9600436.1"/>
    </source>
</evidence>
<sequence length="484" mass="52235">MLSADPKPPALTDAKGMGGVIAQDGFNYQLWDGLVRLPRWLANPAFEELIFEGLEDLEARFFAPQSPRGRLLERFQAKGGDLAPAGVREVLESFQNFEAAYPRAARVQTLVTPRLPPTVSWLGRDPARVRRARPFYAPFADVAAASDATLRARLVDTYGEPLGPFVSESVEISERNLPDRDSAVQAFGLELERAFPALEVSPRRSRDAFEGLSALAGRSVGTPISRAELRRTAEGGLGQPLPLPASFPLHIRSDRNEADETALEIDASLFSGGAASFPASERWAEDLIGPLDRTARWLRAGGVSRVALGGSYRLSTAMVVGWSLRAASGYELEIPTRDGPWLTDDRPGSEDSALPWRITEPAALDGDYLVVSIGVLRDPAADLLETAGVAADCVLSAYLPEPVVSGRAAQASASAVKRAVDAVVARLRPKEIRLFMAGPAAFAVALGHRWNAMPPTQLHEFLSGERRYVPTARLEPVRAGELGS</sequence>
<organism evidence="2 3">
    <name type="scientific">Sphingosinicella rhizophila</name>
    <dbReference type="NCBI Taxonomy" id="3050082"/>
    <lineage>
        <taxon>Bacteria</taxon>
        <taxon>Pseudomonadati</taxon>
        <taxon>Pseudomonadota</taxon>
        <taxon>Alphaproteobacteria</taxon>
        <taxon>Sphingomonadales</taxon>
        <taxon>Sphingosinicellaceae</taxon>
        <taxon>Sphingosinicella</taxon>
    </lineage>
</organism>
<dbReference type="RefSeq" id="WP_315727608.1">
    <property type="nucleotide sequence ID" value="NZ_JAVUPU010000009.1"/>
</dbReference>
<evidence type="ECO:0000259" key="1">
    <source>
        <dbReference type="Pfam" id="PF18145"/>
    </source>
</evidence>
<dbReference type="EMBL" id="JAVUPU010000009">
    <property type="protein sequence ID" value="MDT9600436.1"/>
    <property type="molecule type" value="Genomic_DNA"/>
</dbReference>
<feature type="domain" description="SMODS-associated and fused to various effectors" evidence="1">
    <location>
        <begin position="294"/>
        <end position="473"/>
    </location>
</feature>
<dbReference type="InterPro" id="IPR040836">
    <property type="entry name" value="SAVED"/>
</dbReference>
<protein>
    <submittedName>
        <fullName evidence="2">SAVED domain-containing protein</fullName>
    </submittedName>
</protein>
<keyword evidence="3" id="KW-1185">Reference proteome</keyword>
<reference evidence="2 3" key="1">
    <citation type="submission" date="2023-05" db="EMBL/GenBank/DDBJ databases">
        <authorList>
            <person name="Guo Y."/>
        </authorList>
    </citation>
    <scope>NUCLEOTIDE SEQUENCE [LARGE SCALE GENOMIC DNA]</scope>
    <source>
        <strain evidence="2 3">GR2756</strain>
    </source>
</reference>
<comment type="caution">
    <text evidence="2">The sequence shown here is derived from an EMBL/GenBank/DDBJ whole genome shotgun (WGS) entry which is preliminary data.</text>
</comment>
<name>A0ABU3QAP2_9SPHN</name>
<dbReference type="Pfam" id="PF18145">
    <property type="entry name" value="SAVED"/>
    <property type="match status" value="1"/>
</dbReference>
<evidence type="ECO:0000313" key="3">
    <source>
        <dbReference type="Proteomes" id="UP001259572"/>
    </source>
</evidence>
<dbReference type="Proteomes" id="UP001259572">
    <property type="component" value="Unassembled WGS sequence"/>
</dbReference>